<dbReference type="EMBL" id="JADILZ010000002">
    <property type="protein sequence ID" value="MBO8477303.1"/>
    <property type="molecule type" value="Genomic_DNA"/>
</dbReference>
<dbReference type="AlphaFoldDB" id="A0A9D9NLB9"/>
<organism evidence="1 2">
    <name type="scientific">Candidatus Cryptobacteroides excrementipullorum</name>
    <dbReference type="NCBI Taxonomy" id="2840761"/>
    <lineage>
        <taxon>Bacteria</taxon>
        <taxon>Pseudomonadati</taxon>
        <taxon>Bacteroidota</taxon>
        <taxon>Bacteroidia</taxon>
        <taxon>Bacteroidales</taxon>
        <taxon>Candidatus Cryptobacteroides</taxon>
    </lineage>
</organism>
<proteinExistence type="predicted"/>
<evidence type="ECO:0000313" key="2">
    <source>
        <dbReference type="Proteomes" id="UP000823771"/>
    </source>
</evidence>
<sequence>MKQYEAVIQTIESLGGIATLGEINQNIFKIQDCSWKTKTPFASIRRIVQTNPEIYKIKPGLYALVKYKHTLERNGICVETDHNKDSAEMVGFNHSYYQGIIVSIGNIRSLPTYVPNQDKNKIFIQKKLGDITTIDKLPPFSYEKFVSRCRSIDVIWFNERMMPYYLFEVEHTTDIQNSLLKFNDMRDFYVNMVIVADKVRKVEYLHKIKYSSFDALVKPVQRVSFLSYDDLCKQYEFEVEKQMLETII</sequence>
<protein>
    <submittedName>
        <fullName evidence="1">Uncharacterized protein</fullName>
    </submittedName>
</protein>
<accession>A0A9D9NLB9</accession>
<reference evidence="1" key="1">
    <citation type="submission" date="2020-10" db="EMBL/GenBank/DDBJ databases">
        <authorList>
            <person name="Gilroy R."/>
        </authorList>
    </citation>
    <scope>NUCLEOTIDE SEQUENCE</scope>
    <source>
        <strain evidence="1">2478</strain>
    </source>
</reference>
<comment type="caution">
    <text evidence="1">The sequence shown here is derived from an EMBL/GenBank/DDBJ whole genome shotgun (WGS) entry which is preliminary data.</text>
</comment>
<gene>
    <name evidence="1" type="ORF">IAB80_00120</name>
</gene>
<reference evidence="1" key="2">
    <citation type="journal article" date="2021" name="PeerJ">
        <title>Extensive microbial diversity within the chicken gut microbiome revealed by metagenomics and culture.</title>
        <authorList>
            <person name="Gilroy R."/>
            <person name="Ravi A."/>
            <person name="Getino M."/>
            <person name="Pursley I."/>
            <person name="Horton D.L."/>
            <person name="Alikhan N.F."/>
            <person name="Baker D."/>
            <person name="Gharbi K."/>
            <person name="Hall N."/>
            <person name="Watson M."/>
            <person name="Adriaenssens E.M."/>
            <person name="Foster-Nyarko E."/>
            <person name="Jarju S."/>
            <person name="Secka A."/>
            <person name="Antonio M."/>
            <person name="Oren A."/>
            <person name="Chaudhuri R.R."/>
            <person name="La Ragione R."/>
            <person name="Hildebrand F."/>
            <person name="Pallen M.J."/>
        </authorList>
    </citation>
    <scope>NUCLEOTIDE SEQUENCE</scope>
    <source>
        <strain evidence="1">2478</strain>
    </source>
</reference>
<dbReference type="Proteomes" id="UP000823771">
    <property type="component" value="Unassembled WGS sequence"/>
</dbReference>
<evidence type="ECO:0000313" key="1">
    <source>
        <dbReference type="EMBL" id="MBO8477303.1"/>
    </source>
</evidence>
<name>A0A9D9NLB9_9BACT</name>